<protein>
    <recommendedName>
        <fullName evidence="3">Acetylglutamate kinase</fullName>
    </recommendedName>
</protein>
<proteinExistence type="predicted"/>
<organism evidence="1 2">
    <name type="scientific">Thermobifida fusca TM51</name>
    <dbReference type="NCBI Taxonomy" id="1169414"/>
    <lineage>
        <taxon>Bacteria</taxon>
        <taxon>Bacillati</taxon>
        <taxon>Actinomycetota</taxon>
        <taxon>Actinomycetes</taxon>
        <taxon>Streptosporangiales</taxon>
        <taxon>Nocardiopsidaceae</taxon>
        <taxon>Thermobifida</taxon>
    </lineage>
</organism>
<dbReference type="InterPro" id="IPR010428">
    <property type="entry name" value="Zincin_1"/>
</dbReference>
<reference evidence="1 2" key="1">
    <citation type="journal article" date="2013" name="Genome Announc.">
        <title>Draft Genome Sequence of the Lignocellulose Decomposer Thermobifida fusca Strain TM51.</title>
        <authorList>
            <person name="Toth A."/>
            <person name="Barna T."/>
            <person name="Nagy I."/>
            <person name="Horvath B."/>
            <person name="Nagy I."/>
            <person name="Tancsics A."/>
            <person name="Kriszt B."/>
            <person name="Baka E."/>
            <person name="Fekete C."/>
            <person name="Kukolya J."/>
        </authorList>
    </citation>
    <scope>NUCLEOTIDE SEQUENCE [LARGE SCALE GENOMIC DNA]</scope>
    <source>
        <strain evidence="1 2">TM51</strain>
    </source>
</reference>
<gene>
    <name evidence="1" type="ORF">TM51_14661</name>
</gene>
<sequence>MIETSRRRFEELVADALDSIPPELTAYMDNVVITLAEDPPEPGLLGLYEGVPLTERGDSYGGVLPDQIFIYWREILAICETEEDVVEEVRITVIHEIAHHFGIDDERLHELGWT</sequence>
<dbReference type="Gene3D" id="3.30.2010.20">
    <property type="match status" value="1"/>
</dbReference>
<name>A0A9P2T805_THEFU</name>
<evidence type="ECO:0008006" key="3">
    <source>
        <dbReference type="Google" id="ProtNLM"/>
    </source>
</evidence>
<dbReference type="CDD" id="cd12952">
    <property type="entry name" value="MMP_ACEL2062"/>
    <property type="match status" value="1"/>
</dbReference>
<dbReference type="SUPFAM" id="SSF55486">
    <property type="entry name" value="Metalloproteases ('zincins'), catalytic domain"/>
    <property type="match status" value="1"/>
</dbReference>
<evidence type="ECO:0000313" key="1">
    <source>
        <dbReference type="EMBL" id="EOR69998.1"/>
    </source>
</evidence>
<dbReference type="RefSeq" id="WP_011293276.1">
    <property type="nucleotide sequence ID" value="NZ_AOSG01000086.1"/>
</dbReference>
<dbReference type="Pfam" id="PF06262">
    <property type="entry name" value="Zincin_1"/>
    <property type="match status" value="1"/>
</dbReference>
<comment type="caution">
    <text evidence="1">The sequence shown here is derived from an EMBL/GenBank/DDBJ whole genome shotgun (WGS) entry which is preliminary data.</text>
</comment>
<dbReference type="InterPro" id="IPR038555">
    <property type="entry name" value="Zincin_1_sf"/>
</dbReference>
<evidence type="ECO:0000313" key="2">
    <source>
        <dbReference type="Proteomes" id="UP000014184"/>
    </source>
</evidence>
<dbReference type="Proteomes" id="UP000014184">
    <property type="component" value="Unassembled WGS sequence"/>
</dbReference>
<keyword evidence="2" id="KW-1185">Reference proteome</keyword>
<dbReference type="AlphaFoldDB" id="A0A9P2T805"/>
<dbReference type="EMBL" id="AOSG01000086">
    <property type="protein sequence ID" value="EOR69998.1"/>
    <property type="molecule type" value="Genomic_DNA"/>
</dbReference>
<accession>A0A9P2T805</accession>